<dbReference type="Proteomes" id="UP000198565">
    <property type="component" value="Unassembled WGS sequence"/>
</dbReference>
<feature type="domain" description="Major facilitator superfamily (MFS) profile" evidence="8">
    <location>
        <begin position="1"/>
        <end position="173"/>
    </location>
</feature>
<evidence type="ECO:0000313" key="10">
    <source>
        <dbReference type="Proteomes" id="UP000198565"/>
    </source>
</evidence>
<dbReference type="Pfam" id="PF07690">
    <property type="entry name" value="MFS_1"/>
    <property type="match status" value="1"/>
</dbReference>
<protein>
    <submittedName>
        <fullName evidence="9">Major Facilitator Superfamily protein</fullName>
    </submittedName>
</protein>
<keyword evidence="5 7" id="KW-1133">Transmembrane helix</keyword>
<evidence type="ECO:0000256" key="1">
    <source>
        <dbReference type="ARBA" id="ARBA00004651"/>
    </source>
</evidence>
<evidence type="ECO:0000256" key="3">
    <source>
        <dbReference type="ARBA" id="ARBA00022475"/>
    </source>
</evidence>
<evidence type="ECO:0000259" key="8">
    <source>
        <dbReference type="PROSITE" id="PS50850"/>
    </source>
</evidence>
<dbReference type="InterPro" id="IPR036259">
    <property type="entry name" value="MFS_trans_sf"/>
</dbReference>
<accession>A0A1I4Q556</accession>
<feature type="transmembrane region" description="Helical" evidence="7">
    <location>
        <begin position="25"/>
        <end position="44"/>
    </location>
</feature>
<evidence type="ECO:0000256" key="2">
    <source>
        <dbReference type="ARBA" id="ARBA00022448"/>
    </source>
</evidence>
<evidence type="ECO:0000256" key="7">
    <source>
        <dbReference type="SAM" id="Phobius"/>
    </source>
</evidence>
<dbReference type="PROSITE" id="PS50850">
    <property type="entry name" value="MFS"/>
    <property type="match status" value="1"/>
</dbReference>
<dbReference type="AlphaFoldDB" id="A0A1I4Q556"/>
<dbReference type="SUPFAM" id="SSF103473">
    <property type="entry name" value="MFS general substrate transporter"/>
    <property type="match status" value="1"/>
</dbReference>
<dbReference type="PANTHER" id="PTHR42718">
    <property type="entry name" value="MAJOR FACILITATOR SUPERFAMILY MULTIDRUG TRANSPORTER MFSC"/>
    <property type="match status" value="1"/>
</dbReference>
<keyword evidence="3" id="KW-1003">Cell membrane</keyword>
<dbReference type="InterPro" id="IPR011701">
    <property type="entry name" value="MFS"/>
</dbReference>
<sequence>MFMVAGFLITMGTLGDRIGRRKLLLIGATTFGISSLVFTFSTSLEMLIGARALLGVAGATLAPSILESRPFPQVTTGELPRNELCTKYRGDMLSGVGVSIFIFGNKQDQKTGKTIGANGMKEEFDISINNGAIPIPVGATGFTTHELWEITPLSLQELFCTIKGGVRLNIKKS</sequence>
<dbReference type="STRING" id="334253.SAMN04487943_11481"/>
<comment type="subcellular location">
    <subcellularLocation>
        <location evidence="1">Cell membrane</location>
        <topology evidence="1">Multi-pass membrane protein</topology>
    </subcellularLocation>
</comment>
<evidence type="ECO:0000313" key="9">
    <source>
        <dbReference type="EMBL" id="SFM35164.1"/>
    </source>
</evidence>
<keyword evidence="2" id="KW-0813">Transport</keyword>
<dbReference type="PANTHER" id="PTHR42718:SF47">
    <property type="entry name" value="METHYL VIOLOGEN RESISTANCE PROTEIN SMVA"/>
    <property type="match status" value="1"/>
</dbReference>
<keyword evidence="4 7" id="KW-0812">Transmembrane</keyword>
<keyword evidence="10" id="KW-1185">Reference proteome</keyword>
<dbReference type="Pfam" id="PF18185">
    <property type="entry name" value="STALD"/>
    <property type="match status" value="1"/>
</dbReference>
<dbReference type="InterPro" id="IPR041486">
    <property type="entry name" value="ThsA_STALD"/>
</dbReference>
<evidence type="ECO:0000256" key="5">
    <source>
        <dbReference type="ARBA" id="ARBA00022989"/>
    </source>
</evidence>
<proteinExistence type="predicted"/>
<reference evidence="10" key="1">
    <citation type="submission" date="2016-10" db="EMBL/GenBank/DDBJ databases">
        <authorList>
            <person name="Varghese N."/>
            <person name="Submissions S."/>
        </authorList>
    </citation>
    <scope>NUCLEOTIDE SEQUENCE [LARGE SCALE GENOMIC DNA]</scope>
    <source>
        <strain evidence="10">CGMCC 1.4250</strain>
    </source>
</reference>
<dbReference type="EMBL" id="FOTR01000014">
    <property type="protein sequence ID" value="SFM35164.1"/>
    <property type="molecule type" value="Genomic_DNA"/>
</dbReference>
<keyword evidence="6 7" id="KW-0472">Membrane</keyword>
<organism evidence="9 10">
    <name type="scientific">Gracilibacillus orientalis</name>
    <dbReference type="NCBI Taxonomy" id="334253"/>
    <lineage>
        <taxon>Bacteria</taxon>
        <taxon>Bacillati</taxon>
        <taxon>Bacillota</taxon>
        <taxon>Bacilli</taxon>
        <taxon>Bacillales</taxon>
        <taxon>Bacillaceae</taxon>
        <taxon>Gracilibacillus</taxon>
    </lineage>
</organism>
<dbReference type="InterPro" id="IPR020846">
    <property type="entry name" value="MFS_dom"/>
</dbReference>
<dbReference type="GO" id="GO:0022857">
    <property type="term" value="F:transmembrane transporter activity"/>
    <property type="evidence" value="ECO:0007669"/>
    <property type="project" value="InterPro"/>
</dbReference>
<evidence type="ECO:0000256" key="6">
    <source>
        <dbReference type="ARBA" id="ARBA00023136"/>
    </source>
</evidence>
<dbReference type="GO" id="GO:0005886">
    <property type="term" value="C:plasma membrane"/>
    <property type="evidence" value="ECO:0007669"/>
    <property type="project" value="UniProtKB-SubCell"/>
</dbReference>
<gene>
    <name evidence="9" type="ORF">SAMN04487943_11481</name>
</gene>
<dbReference type="Gene3D" id="1.20.1720.10">
    <property type="entry name" value="Multidrug resistance protein D"/>
    <property type="match status" value="1"/>
</dbReference>
<name>A0A1I4Q556_9BACI</name>
<evidence type="ECO:0000256" key="4">
    <source>
        <dbReference type="ARBA" id="ARBA00022692"/>
    </source>
</evidence>